<dbReference type="GeneID" id="78342435"/>
<dbReference type="RefSeq" id="WP_141412869.1">
    <property type="nucleotide sequence ID" value="NZ_AP019735.1"/>
</dbReference>
<dbReference type="OrthoDB" id="9787842at2"/>
<dbReference type="InterPro" id="IPR003374">
    <property type="entry name" value="ApbE-like_sf"/>
</dbReference>
<proteinExistence type="predicted"/>
<reference evidence="2" key="1">
    <citation type="submission" date="2019-06" db="EMBL/GenBank/DDBJ databases">
        <title>Alistipes onderdonkii subsp. vulgaris subsp. nov., Alistipes dispar sp. nov. and Alistipes communis sp. nov., isolated from human faeces, and creation of Alistipes onderdonkii subsp. onderdonkii subsp. nov.</title>
        <authorList>
            <person name="Sakamoto M."/>
            <person name="Ikeyama N."/>
            <person name="Ogata Y."/>
            <person name="Suda W."/>
            <person name="Iino T."/>
            <person name="Hattori M."/>
            <person name="Ohkuma M."/>
        </authorList>
    </citation>
    <scope>NUCLEOTIDE SEQUENCE [LARGE SCALE GENOMIC DNA]</scope>
    <source>
        <strain evidence="2">5CBH24</strain>
    </source>
</reference>
<dbReference type="SUPFAM" id="SSF143631">
    <property type="entry name" value="ApbE-like"/>
    <property type="match status" value="1"/>
</dbReference>
<evidence type="ECO:0000313" key="2">
    <source>
        <dbReference type="Proteomes" id="UP000318946"/>
    </source>
</evidence>
<dbReference type="KEGG" id="acou:A5CBH24_17190"/>
<evidence type="ECO:0000313" key="1">
    <source>
        <dbReference type="EMBL" id="BBL04406.1"/>
    </source>
</evidence>
<gene>
    <name evidence="1" type="ORF">A5CBH24_17190</name>
</gene>
<name>A0A4Y1WVY5_9BACT</name>
<keyword evidence="2" id="KW-1185">Reference proteome</keyword>
<dbReference type="Gene3D" id="3.10.520.10">
    <property type="entry name" value="ApbE-like domains"/>
    <property type="match status" value="1"/>
</dbReference>
<accession>A0A4Y1WVY5</accession>
<protein>
    <submittedName>
        <fullName evidence="1">Thiamine biosynthesis protein ApbE</fullName>
    </submittedName>
</protein>
<sequence length="252" mass="27312">MEYVERSYRSRMGRDAVVFTVSYRESDLWVAVDRGDAAVMAARTEHFLHELRGRLDRYLDRDPAYLRALVPCLPRPDAPPLLHEMAVAAATAGIGPMSAVAGAFARETGRMLRREFGVGEVVVENGGDIYADVHRPLDVALFAGESPLSERVGLHIPGGAFPLGICTSSGTVGPSLSFGRADAVMIVCRDVLLADSYATAWANRVRTEEDTGSVVERACRVPEILGAMAVKGERLAVGGTFELRLFGEARDF</sequence>
<dbReference type="Proteomes" id="UP000318946">
    <property type="component" value="Chromosome"/>
</dbReference>
<dbReference type="EMBL" id="AP019735">
    <property type="protein sequence ID" value="BBL04406.1"/>
    <property type="molecule type" value="Genomic_DNA"/>
</dbReference>
<dbReference type="AlphaFoldDB" id="A0A4Y1WVY5"/>
<organism evidence="1 2">
    <name type="scientific">Alistipes communis</name>
    <dbReference type="NCBI Taxonomy" id="2585118"/>
    <lineage>
        <taxon>Bacteria</taxon>
        <taxon>Pseudomonadati</taxon>
        <taxon>Bacteroidota</taxon>
        <taxon>Bacteroidia</taxon>
        <taxon>Bacteroidales</taxon>
        <taxon>Rikenellaceae</taxon>
        <taxon>Alistipes</taxon>
    </lineage>
</organism>